<feature type="domain" description="Acyl-CoA oxidase/dehydrogenase middle" evidence="8">
    <location>
        <begin position="111"/>
        <end position="202"/>
    </location>
</feature>
<dbReference type="KEGG" id="scas:SACC_13320"/>
<feature type="domain" description="Acyl-CoA dehydrogenase/oxidase N-terminal" evidence="9">
    <location>
        <begin position="3"/>
        <end position="107"/>
    </location>
</feature>
<dbReference type="SUPFAM" id="SSF56645">
    <property type="entry name" value="Acyl-CoA dehydrogenase NM domain-like"/>
    <property type="match status" value="1"/>
</dbReference>
<name>A0AAQ4CR84_9CREN</name>
<evidence type="ECO:0000259" key="8">
    <source>
        <dbReference type="Pfam" id="PF02770"/>
    </source>
</evidence>
<dbReference type="PROSITE" id="PS00072">
    <property type="entry name" value="ACYL_COA_DH_1"/>
    <property type="match status" value="1"/>
</dbReference>
<evidence type="ECO:0000256" key="3">
    <source>
        <dbReference type="ARBA" id="ARBA00022630"/>
    </source>
</evidence>
<dbReference type="PANTHER" id="PTHR43884">
    <property type="entry name" value="ACYL-COA DEHYDROGENASE"/>
    <property type="match status" value="1"/>
</dbReference>
<dbReference type="Gene3D" id="1.10.540.10">
    <property type="entry name" value="Acyl-CoA dehydrogenase/oxidase, N-terminal domain"/>
    <property type="match status" value="1"/>
</dbReference>
<dbReference type="InterPro" id="IPR036250">
    <property type="entry name" value="AcylCo_DH-like_C"/>
</dbReference>
<reference evidence="10 11" key="1">
    <citation type="journal article" date="2022" name="Microbiol. Resour. Announc.">
        <title>Complete Genome Sequence of the Hyperthermophilic and Acidophilic Archaeon Saccharolobus caldissimus Strain HS-3T.</title>
        <authorList>
            <person name="Sakai H.D."/>
            <person name="Kurosawa N."/>
        </authorList>
    </citation>
    <scope>NUCLEOTIDE SEQUENCE [LARGE SCALE GENOMIC DNA]</scope>
    <source>
        <strain evidence="10 11">JCM32116</strain>
    </source>
</reference>
<evidence type="ECO:0000256" key="5">
    <source>
        <dbReference type="ARBA" id="ARBA00023002"/>
    </source>
</evidence>
<dbReference type="GO" id="GO:0050660">
    <property type="term" value="F:flavin adenine dinucleotide binding"/>
    <property type="evidence" value="ECO:0007669"/>
    <property type="project" value="InterPro"/>
</dbReference>
<evidence type="ECO:0000256" key="2">
    <source>
        <dbReference type="ARBA" id="ARBA00009347"/>
    </source>
</evidence>
<accession>A0AAQ4CR84</accession>
<dbReference type="InterPro" id="IPR037069">
    <property type="entry name" value="AcylCoA_DH/ox_N_sf"/>
</dbReference>
<dbReference type="Gene3D" id="2.40.110.10">
    <property type="entry name" value="Butyryl-CoA Dehydrogenase, subunit A, domain 2"/>
    <property type="match status" value="1"/>
</dbReference>
<feature type="domain" description="Acyl-CoA dehydrogenase/oxidase C-terminal" evidence="7">
    <location>
        <begin position="214"/>
        <end position="361"/>
    </location>
</feature>
<dbReference type="RefSeq" id="WP_229572210.1">
    <property type="nucleotide sequence ID" value="NZ_AP025226.1"/>
</dbReference>
<gene>
    <name evidence="10" type="ORF">SACC_13320</name>
</gene>
<evidence type="ECO:0000256" key="1">
    <source>
        <dbReference type="ARBA" id="ARBA00001974"/>
    </source>
</evidence>
<evidence type="ECO:0000313" key="11">
    <source>
        <dbReference type="Proteomes" id="UP001319921"/>
    </source>
</evidence>
<keyword evidence="11" id="KW-1185">Reference proteome</keyword>
<comment type="cofactor">
    <cofactor evidence="1 6">
        <name>FAD</name>
        <dbReference type="ChEBI" id="CHEBI:57692"/>
    </cofactor>
</comment>
<dbReference type="InterPro" id="IPR009100">
    <property type="entry name" value="AcylCoA_DH/oxidase_NM_dom_sf"/>
</dbReference>
<dbReference type="FunFam" id="2.40.110.10:FF:000002">
    <property type="entry name" value="Acyl-CoA dehydrogenase fadE12"/>
    <property type="match status" value="1"/>
</dbReference>
<evidence type="ECO:0000259" key="9">
    <source>
        <dbReference type="Pfam" id="PF02771"/>
    </source>
</evidence>
<dbReference type="InterPro" id="IPR013786">
    <property type="entry name" value="AcylCoA_DH/ox_N"/>
</dbReference>
<dbReference type="Gene3D" id="1.20.140.10">
    <property type="entry name" value="Butyryl-CoA Dehydrogenase, subunit A, domain 3"/>
    <property type="match status" value="1"/>
</dbReference>
<dbReference type="EMBL" id="AP025226">
    <property type="protein sequence ID" value="BDB98315.1"/>
    <property type="molecule type" value="Genomic_DNA"/>
</dbReference>
<dbReference type="Pfam" id="PF00441">
    <property type="entry name" value="Acyl-CoA_dh_1"/>
    <property type="match status" value="1"/>
</dbReference>
<dbReference type="FunFam" id="1.20.140.10:FF:000001">
    <property type="entry name" value="Acyl-CoA dehydrogenase"/>
    <property type="match status" value="1"/>
</dbReference>
<dbReference type="InterPro" id="IPR009075">
    <property type="entry name" value="AcylCo_DH/oxidase_C"/>
</dbReference>
<dbReference type="InterPro" id="IPR006091">
    <property type="entry name" value="Acyl-CoA_Oxase/DH_mid-dom"/>
</dbReference>
<dbReference type="Proteomes" id="UP001319921">
    <property type="component" value="Chromosome"/>
</dbReference>
<keyword evidence="3 6" id="KW-0285">Flavoprotein</keyword>
<comment type="similarity">
    <text evidence="2 6">Belongs to the acyl-CoA dehydrogenase family.</text>
</comment>
<evidence type="ECO:0000256" key="6">
    <source>
        <dbReference type="RuleBase" id="RU362125"/>
    </source>
</evidence>
<dbReference type="CDD" id="cd00567">
    <property type="entry name" value="ACAD"/>
    <property type="match status" value="1"/>
</dbReference>
<evidence type="ECO:0000256" key="4">
    <source>
        <dbReference type="ARBA" id="ARBA00022827"/>
    </source>
</evidence>
<keyword evidence="5 6" id="KW-0560">Oxidoreductase</keyword>
<dbReference type="GeneID" id="68866064"/>
<dbReference type="Pfam" id="PF02771">
    <property type="entry name" value="Acyl-CoA_dh_N"/>
    <property type="match status" value="1"/>
</dbReference>
<keyword evidence="4 6" id="KW-0274">FAD</keyword>
<dbReference type="PANTHER" id="PTHR43884:SF12">
    <property type="entry name" value="ISOVALERYL-COA DEHYDROGENASE, MITOCHONDRIAL-RELATED"/>
    <property type="match status" value="1"/>
</dbReference>
<dbReference type="Pfam" id="PF02770">
    <property type="entry name" value="Acyl-CoA_dh_M"/>
    <property type="match status" value="1"/>
</dbReference>
<dbReference type="InterPro" id="IPR006089">
    <property type="entry name" value="Acyl-CoA_DH_CS"/>
</dbReference>
<proteinExistence type="inferred from homology"/>
<evidence type="ECO:0000313" key="10">
    <source>
        <dbReference type="EMBL" id="BDB98315.1"/>
    </source>
</evidence>
<dbReference type="InterPro" id="IPR046373">
    <property type="entry name" value="Acyl-CoA_Oxase/DH_mid-dom_sf"/>
</dbReference>
<dbReference type="AlphaFoldDB" id="A0AAQ4CR84"/>
<dbReference type="GO" id="GO:0003995">
    <property type="term" value="F:acyl-CoA dehydrogenase activity"/>
    <property type="evidence" value="ECO:0007669"/>
    <property type="project" value="InterPro"/>
</dbReference>
<sequence>MSERELFVTSLREFLRRNVEAISSKIDKEDFYPRELIRQLGELGFLVPLNNGLSHYDMMISLEEIAKVSGSLALIADAQGELAGEMIRLYGNREQRREFLEPISKGEMIGSFALSEPSGGSDIGSMKTTAEKRGNEWVIKGHKMWITQGLYADVFITIAKTGSSRRDLSVFIIPRGACIETRKIEVMGNRGTGTAEVIFHECKVPNNYVIGDVNNGWSMVNSVLEVGRLAISGIAIGLAEAALEEALNWAKSREAFGNKLYSYQGIRWYFAESIAKINSVRALAKEVSRKFDENSKDKGIYVSMLKLLSSNIANEIVDICLQVMGGMGYAKGSNIERIYRDVRLMRIGEGTDEVQRHIISKYVEQYGIPLLE</sequence>
<organism evidence="10 11">
    <name type="scientific">Saccharolobus caldissimus</name>
    <dbReference type="NCBI Taxonomy" id="1702097"/>
    <lineage>
        <taxon>Archaea</taxon>
        <taxon>Thermoproteota</taxon>
        <taxon>Thermoprotei</taxon>
        <taxon>Sulfolobales</taxon>
        <taxon>Sulfolobaceae</taxon>
        <taxon>Saccharolobus</taxon>
    </lineage>
</organism>
<protein>
    <submittedName>
        <fullName evidence="10">Acyl-CoA dehydrogenase</fullName>
    </submittedName>
</protein>
<evidence type="ECO:0000259" key="7">
    <source>
        <dbReference type="Pfam" id="PF00441"/>
    </source>
</evidence>
<dbReference type="SUPFAM" id="SSF47203">
    <property type="entry name" value="Acyl-CoA dehydrogenase C-terminal domain-like"/>
    <property type="match status" value="1"/>
</dbReference>